<accession>A0AA36J1T8</accession>
<keyword evidence="5 7" id="KW-0472">Membrane</keyword>
<dbReference type="InterPro" id="IPR005821">
    <property type="entry name" value="Ion_trans_dom"/>
</dbReference>
<dbReference type="SMART" id="SM00054">
    <property type="entry name" value="EFh"/>
    <property type="match status" value="2"/>
</dbReference>
<dbReference type="PROSITE" id="PS50222">
    <property type="entry name" value="EF_HAND_2"/>
    <property type="match status" value="2"/>
</dbReference>
<feature type="coiled-coil region" evidence="6">
    <location>
        <begin position="702"/>
        <end position="824"/>
    </location>
</feature>
<dbReference type="Gene3D" id="1.20.120.350">
    <property type="entry name" value="Voltage-gated potassium channels. Chain C"/>
    <property type="match status" value="1"/>
</dbReference>
<dbReference type="GO" id="GO:0005248">
    <property type="term" value="F:voltage-gated sodium channel activity"/>
    <property type="evidence" value="ECO:0007669"/>
    <property type="project" value="TreeGrafter"/>
</dbReference>
<organism evidence="9 10">
    <name type="scientific">Effrenium voratum</name>
    <dbReference type="NCBI Taxonomy" id="2562239"/>
    <lineage>
        <taxon>Eukaryota</taxon>
        <taxon>Sar</taxon>
        <taxon>Alveolata</taxon>
        <taxon>Dinophyceae</taxon>
        <taxon>Suessiales</taxon>
        <taxon>Symbiodiniaceae</taxon>
        <taxon>Effrenium</taxon>
    </lineage>
</organism>
<dbReference type="EMBL" id="CAUJNA010003249">
    <property type="protein sequence ID" value="CAJ1396954.1"/>
    <property type="molecule type" value="Genomic_DNA"/>
</dbReference>
<keyword evidence="3" id="KW-0106">Calcium</keyword>
<dbReference type="AlphaFoldDB" id="A0AA36J1T8"/>
<feature type="transmembrane region" description="Helical" evidence="7">
    <location>
        <begin position="138"/>
        <end position="164"/>
    </location>
</feature>
<evidence type="ECO:0000256" key="3">
    <source>
        <dbReference type="ARBA" id="ARBA00022837"/>
    </source>
</evidence>
<keyword evidence="10" id="KW-1185">Reference proteome</keyword>
<dbReference type="PANTHER" id="PTHR10037:SF62">
    <property type="entry name" value="SODIUM CHANNEL PROTEIN 60E"/>
    <property type="match status" value="1"/>
</dbReference>
<feature type="transmembrane region" description="Helical" evidence="7">
    <location>
        <begin position="219"/>
        <end position="243"/>
    </location>
</feature>
<feature type="transmembrane region" description="Helical" evidence="7">
    <location>
        <begin position="184"/>
        <end position="207"/>
    </location>
</feature>
<dbReference type="Pfam" id="PF00520">
    <property type="entry name" value="Ion_trans"/>
    <property type="match status" value="1"/>
</dbReference>
<proteinExistence type="predicted"/>
<dbReference type="Pfam" id="PF13202">
    <property type="entry name" value="EF-hand_5"/>
    <property type="match status" value="2"/>
</dbReference>
<dbReference type="InterPro" id="IPR027359">
    <property type="entry name" value="Volt_channel_dom_sf"/>
</dbReference>
<dbReference type="GO" id="GO:0005509">
    <property type="term" value="F:calcium ion binding"/>
    <property type="evidence" value="ECO:0007669"/>
    <property type="project" value="InterPro"/>
</dbReference>
<evidence type="ECO:0000313" key="9">
    <source>
        <dbReference type="EMBL" id="CAJ1396954.1"/>
    </source>
</evidence>
<reference evidence="9" key="1">
    <citation type="submission" date="2023-08" db="EMBL/GenBank/DDBJ databases">
        <authorList>
            <person name="Chen Y."/>
            <person name="Shah S."/>
            <person name="Dougan E. K."/>
            <person name="Thang M."/>
            <person name="Chan C."/>
        </authorList>
    </citation>
    <scope>NUCLEOTIDE SEQUENCE</scope>
</reference>
<evidence type="ECO:0000313" key="10">
    <source>
        <dbReference type="Proteomes" id="UP001178507"/>
    </source>
</evidence>
<dbReference type="PANTHER" id="PTHR10037">
    <property type="entry name" value="VOLTAGE-GATED CATION CHANNEL CALCIUM AND SODIUM"/>
    <property type="match status" value="1"/>
</dbReference>
<comment type="caution">
    <text evidence="9">The sequence shown here is derived from an EMBL/GenBank/DDBJ whole genome shotgun (WGS) entry which is preliminary data.</text>
</comment>
<dbReference type="GO" id="GO:0001518">
    <property type="term" value="C:voltage-gated sodium channel complex"/>
    <property type="evidence" value="ECO:0007669"/>
    <property type="project" value="TreeGrafter"/>
</dbReference>
<evidence type="ECO:0000256" key="1">
    <source>
        <dbReference type="ARBA" id="ARBA00004141"/>
    </source>
</evidence>
<protein>
    <recommendedName>
        <fullName evidence="8">EF-hand domain-containing protein</fullName>
    </recommendedName>
</protein>
<feature type="domain" description="EF-hand" evidence="8">
    <location>
        <begin position="406"/>
        <end position="441"/>
    </location>
</feature>
<dbReference type="CDD" id="cd00051">
    <property type="entry name" value="EFh"/>
    <property type="match status" value="1"/>
</dbReference>
<feature type="transmembrane region" description="Helical" evidence="7">
    <location>
        <begin position="272"/>
        <end position="301"/>
    </location>
</feature>
<evidence type="ECO:0000256" key="6">
    <source>
        <dbReference type="SAM" id="Coils"/>
    </source>
</evidence>
<evidence type="ECO:0000259" key="8">
    <source>
        <dbReference type="PROSITE" id="PS50222"/>
    </source>
</evidence>
<keyword evidence="2 7" id="KW-0812">Transmembrane</keyword>
<evidence type="ECO:0000256" key="5">
    <source>
        <dbReference type="ARBA" id="ARBA00023136"/>
    </source>
</evidence>
<dbReference type="InterPro" id="IPR002048">
    <property type="entry name" value="EF_hand_dom"/>
</dbReference>
<evidence type="ECO:0000256" key="4">
    <source>
        <dbReference type="ARBA" id="ARBA00022989"/>
    </source>
</evidence>
<sequence length="1049" mass="118335">MRDAVSPEEPLSLRRLRESLSSLERLERQRHALRDRLEPSGLGGSMENFPSEDGGVFVREVFVHIQRHSAVVAGLGRCDLGSDMPLLPHLHFGGSFSNSQMQSPGSFAGPEMMAMGQKKDKKFNSKELESFGRWRGQLYRLVVSASWELLLSLVILANFIIIILEANYGAACDGELITSGCIPAWPAIANYFFVAFYTLETLATLFVYRSRVCRDGWMLFDLGIVFMAWVDICVAAVVTTAGLQEVQLLRLFRIARLARAARIVHMSPELHAMMIGIISALTTVFWGLIMVMLLLAIWAVLAVELLHGTAQEVHVDNQKCLEAFDSVFMVMLMFFQTLMAGDSWGDCAIPMIQKNPLSLIIFGGSLLTVQLGFANLVLAVIVERSRQAHEEEQRQNIFEQFKKRREAENRLREMCQAIDVDRDGVLTLDELMDAYATNEEFRKTLFLLEIDETDLICLFDLMDVDRSGDLTYEELISCINKSETNDLKRQMMLVKLQVQDIWLRVRDHLNDAQENIINSVKGETRKPSLLDAKTYLIRKLTRDSSASSHTSLPAKKSNMSAFCKDFKAMMPISEQQDAGTEYTAPVFAVRQLHTGLKEELKQQLESQLESFTTFIDREISELIFRQWPLARELDANNWQNAQDQWGVEVEDVNGDGVNGEAHGSEVTASGGGTGGIGSFASPREAWRSTEEPLAASPRCQPRDALSMALERAQDHIEALQRERDDALRRAAEHEAEVLRLTMLVERSEAGHCALLEERQRELAEVQRLRKEHREARDQLQVLKAEVNQTRAHSDDKRQRFERLITEQREQIEVLQEANGHAERQLQDRGSQSMDIETSLFSCLQERTALLQFMVDLLSALQTLFYDPTPFTRLSIRSPSPSPASGSCRRRPPSREAWHRHAGCFACGSTDFAPPMDKGLKEAQVACSEDLKELCNALEGEIAQASQAFSAQVQRVLAEAEQSARAVSAAQPGQLLRACAAWVEQEKRRKERQGLPVDRPVPAVDWGEERAQYLATTRAMESKFAQLLKLRRLHQVRHSAARKKAPAGRY</sequence>
<keyword evidence="4 7" id="KW-1133">Transmembrane helix</keyword>
<dbReference type="SUPFAM" id="SSF47473">
    <property type="entry name" value="EF-hand"/>
    <property type="match status" value="1"/>
</dbReference>
<dbReference type="SUPFAM" id="SSF81324">
    <property type="entry name" value="Voltage-gated potassium channels"/>
    <property type="match status" value="1"/>
</dbReference>
<evidence type="ECO:0000256" key="7">
    <source>
        <dbReference type="SAM" id="Phobius"/>
    </source>
</evidence>
<feature type="domain" description="EF-hand" evidence="8">
    <location>
        <begin position="450"/>
        <end position="485"/>
    </location>
</feature>
<dbReference type="PROSITE" id="PS00018">
    <property type="entry name" value="EF_HAND_1"/>
    <property type="match status" value="2"/>
</dbReference>
<gene>
    <name evidence="9" type="ORF">EVOR1521_LOCUS21076</name>
</gene>
<name>A0AA36J1T8_9DINO</name>
<evidence type="ECO:0000256" key="2">
    <source>
        <dbReference type="ARBA" id="ARBA00022692"/>
    </source>
</evidence>
<keyword evidence="6" id="KW-0175">Coiled coil</keyword>
<dbReference type="Gene3D" id="1.10.287.70">
    <property type="match status" value="1"/>
</dbReference>
<dbReference type="InterPro" id="IPR018247">
    <property type="entry name" value="EF_Hand_1_Ca_BS"/>
</dbReference>
<dbReference type="InterPro" id="IPR011992">
    <property type="entry name" value="EF-hand-dom_pair"/>
</dbReference>
<comment type="subcellular location">
    <subcellularLocation>
        <location evidence="1">Membrane</location>
        <topology evidence="1">Multi-pass membrane protein</topology>
    </subcellularLocation>
</comment>
<dbReference type="InterPro" id="IPR043203">
    <property type="entry name" value="VGCC_Ca_Na"/>
</dbReference>
<dbReference type="Gene3D" id="1.10.238.10">
    <property type="entry name" value="EF-hand"/>
    <property type="match status" value="1"/>
</dbReference>
<feature type="transmembrane region" description="Helical" evidence="7">
    <location>
        <begin position="359"/>
        <end position="382"/>
    </location>
</feature>
<dbReference type="Proteomes" id="UP001178507">
    <property type="component" value="Unassembled WGS sequence"/>
</dbReference>